<dbReference type="CDD" id="cd00077">
    <property type="entry name" value="HDc"/>
    <property type="match status" value="1"/>
</dbReference>
<dbReference type="PANTHER" id="PTHR12826">
    <property type="entry name" value="RIBONUCLEASE Y"/>
    <property type="match status" value="1"/>
</dbReference>
<comment type="subcellular location">
    <subcellularLocation>
        <location evidence="8">Cell membrane</location>
        <topology evidence="8">Single-pass membrane protein</topology>
    </subcellularLocation>
</comment>
<dbReference type="GO" id="GO:0003723">
    <property type="term" value="F:RNA binding"/>
    <property type="evidence" value="ECO:0007669"/>
    <property type="project" value="UniProtKB-UniRule"/>
</dbReference>
<name>A0A6S6TQT3_9BACT</name>
<keyword evidence="3 8" id="KW-0255">Endonuclease</keyword>
<evidence type="ECO:0000256" key="2">
    <source>
        <dbReference type="ARBA" id="ARBA00022722"/>
    </source>
</evidence>
<dbReference type="InterPro" id="IPR022711">
    <property type="entry name" value="RNase_Y_N"/>
</dbReference>
<gene>
    <name evidence="8" type="primary">rny</name>
    <name evidence="12" type="ORF">HELGO_WM5549</name>
</gene>
<dbReference type="Gene3D" id="1.10.3210.10">
    <property type="entry name" value="Hypothetical protein af1432"/>
    <property type="match status" value="1"/>
</dbReference>
<keyword evidence="6 8" id="KW-1133">Transmembrane helix</keyword>
<dbReference type="HAMAP" id="MF_00335">
    <property type="entry name" value="RNase_Y"/>
    <property type="match status" value="1"/>
</dbReference>
<protein>
    <recommendedName>
        <fullName evidence="8 9">Ribonuclease Y</fullName>
        <shortName evidence="8">RNase Y</shortName>
        <ecNumber evidence="8 9">3.1.-.-</ecNumber>
    </recommendedName>
</protein>
<evidence type="ECO:0000256" key="8">
    <source>
        <dbReference type="HAMAP-Rule" id="MF_00335"/>
    </source>
</evidence>
<evidence type="ECO:0000256" key="9">
    <source>
        <dbReference type="NCBIfam" id="TIGR03319"/>
    </source>
</evidence>
<dbReference type="Pfam" id="PF12072">
    <property type="entry name" value="RNase_Y_N"/>
    <property type="match status" value="1"/>
</dbReference>
<dbReference type="Pfam" id="PF00013">
    <property type="entry name" value="KH_1"/>
    <property type="match status" value="1"/>
</dbReference>
<evidence type="ECO:0000256" key="5">
    <source>
        <dbReference type="ARBA" id="ARBA00022884"/>
    </source>
</evidence>
<accession>A0A6S6TQT3</accession>
<organism evidence="12">
    <name type="scientific">uncultured Sulfurovum sp</name>
    <dbReference type="NCBI Taxonomy" id="269237"/>
    <lineage>
        <taxon>Bacteria</taxon>
        <taxon>Pseudomonadati</taxon>
        <taxon>Campylobacterota</taxon>
        <taxon>Epsilonproteobacteria</taxon>
        <taxon>Campylobacterales</taxon>
        <taxon>Sulfurovaceae</taxon>
        <taxon>Sulfurovum</taxon>
        <taxon>environmental samples</taxon>
    </lineage>
</organism>
<evidence type="ECO:0000256" key="10">
    <source>
        <dbReference type="SAM" id="Coils"/>
    </source>
</evidence>
<evidence type="ECO:0000256" key="3">
    <source>
        <dbReference type="ARBA" id="ARBA00022759"/>
    </source>
</evidence>
<evidence type="ECO:0000313" key="12">
    <source>
        <dbReference type="EMBL" id="CAA6821784.1"/>
    </source>
</evidence>
<evidence type="ECO:0000256" key="7">
    <source>
        <dbReference type="ARBA" id="ARBA00023136"/>
    </source>
</evidence>
<dbReference type="PROSITE" id="PS50084">
    <property type="entry name" value="KH_TYPE_1"/>
    <property type="match status" value="1"/>
</dbReference>
<dbReference type="InterPro" id="IPR003607">
    <property type="entry name" value="HD/PDEase_dom"/>
</dbReference>
<evidence type="ECO:0000259" key="11">
    <source>
        <dbReference type="PROSITE" id="PS51831"/>
    </source>
</evidence>
<feature type="coiled-coil region" evidence="10">
    <location>
        <begin position="120"/>
        <end position="147"/>
    </location>
</feature>
<sequence>MSFQKLFEKKIKDLGSLDGGIMIENILIALFLMMLGAGFTYLIMRNANQKQFKHLENQAKAKATAIEYEAEHLLHEANLQIQQDEVLLEKKFQDKDLDLVKQKTELALELKALTKQENDIFKIRENLDKKEHALNALESQKKEEISKSIALLEKSASMTREEAKKHLLEALKNESRLELALTVKKYEKEAHNEAKKKADYILSQAVTRYAGEFAGERLMNIVNLPSDEHKGRIIGKEGRNIKSLEQLLGVDIIIDETPGVILVSNFNLYRRAIATKTIELLVEDGRIHPGRIEEVHAKVESEFEDKILEEGENIVVELGLYPMHEELMRLLGRMRYRASYGQNALAHTLEVAKLAAIMAAEMGGDEKLALRAGLLHDIGKALTQEQGGNHVDLGVEVCRRHNEHPTVINSIYAHHGHEEPDGVESAAVCAADVLSATRPGARREVLESFVKRVKEVETIALSKEGVVDAYAINAGREIRVFVDAGKIDDANVYLLSKEIAKEIENKVQYPGEIKVNVIREKREVQFAR</sequence>
<evidence type="ECO:0000256" key="1">
    <source>
        <dbReference type="ARBA" id="ARBA00022692"/>
    </source>
</evidence>
<comment type="function">
    <text evidence="8">Endoribonuclease that initiates mRNA decay.</text>
</comment>
<keyword evidence="5 8" id="KW-0694">RNA-binding</keyword>
<dbReference type="SMART" id="SM00471">
    <property type="entry name" value="HDc"/>
    <property type="match status" value="1"/>
</dbReference>
<dbReference type="GO" id="GO:0006402">
    <property type="term" value="P:mRNA catabolic process"/>
    <property type="evidence" value="ECO:0007669"/>
    <property type="project" value="UniProtKB-UniRule"/>
</dbReference>
<dbReference type="SUPFAM" id="SSF109604">
    <property type="entry name" value="HD-domain/PDEase-like"/>
    <property type="match status" value="1"/>
</dbReference>
<keyword evidence="10" id="KW-0175">Coiled coil</keyword>
<reference evidence="12" key="1">
    <citation type="submission" date="2020-01" db="EMBL/GenBank/DDBJ databases">
        <authorList>
            <person name="Meier V. D."/>
            <person name="Meier V D."/>
        </authorList>
    </citation>
    <scope>NUCLEOTIDE SEQUENCE</scope>
    <source>
        <strain evidence="12">HLG_WM_MAG_05</strain>
    </source>
</reference>
<keyword evidence="7 8" id="KW-0472">Membrane</keyword>
<dbReference type="EC" id="3.1.-.-" evidence="8 9"/>
<keyword evidence="1 8" id="KW-0812">Transmembrane</keyword>
<dbReference type="GO" id="GO:0016787">
    <property type="term" value="F:hydrolase activity"/>
    <property type="evidence" value="ECO:0007669"/>
    <property type="project" value="UniProtKB-KW"/>
</dbReference>
<comment type="similarity">
    <text evidence="8">Belongs to the RNase Y family.</text>
</comment>
<dbReference type="PROSITE" id="PS51831">
    <property type="entry name" value="HD"/>
    <property type="match status" value="1"/>
</dbReference>
<dbReference type="InterPro" id="IPR036612">
    <property type="entry name" value="KH_dom_type_1_sf"/>
</dbReference>
<dbReference type="InterPro" id="IPR004087">
    <property type="entry name" value="KH_dom"/>
</dbReference>
<dbReference type="PANTHER" id="PTHR12826:SF15">
    <property type="entry name" value="RIBONUCLEASE Y"/>
    <property type="match status" value="1"/>
</dbReference>
<keyword evidence="4 8" id="KW-0378">Hydrolase</keyword>
<dbReference type="EMBL" id="CACVAU010000063">
    <property type="protein sequence ID" value="CAA6821784.1"/>
    <property type="molecule type" value="Genomic_DNA"/>
</dbReference>
<dbReference type="NCBIfam" id="TIGR03319">
    <property type="entry name" value="RNase_Y"/>
    <property type="match status" value="1"/>
</dbReference>
<dbReference type="GO" id="GO:0004521">
    <property type="term" value="F:RNA endonuclease activity"/>
    <property type="evidence" value="ECO:0007669"/>
    <property type="project" value="UniProtKB-UniRule"/>
</dbReference>
<dbReference type="InterPro" id="IPR004088">
    <property type="entry name" value="KH_dom_type_1"/>
</dbReference>
<evidence type="ECO:0000256" key="6">
    <source>
        <dbReference type="ARBA" id="ARBA00022989"/>
    </source>
</evidence>
<dbReference type="InterPro" id="IPR006674">
    <property type="entry name" value="HD_domain"/>
</dbReference>
<keyword evidence="8" id="KW-1003">Cell membrane</keyword>
<dbReference type="SMART" id="SM00322">
    <property type="entry name" value="KH"/>
    <property type="match status" value="1"/>
</dbReference>
<feature type="transmembrane region" description="Helical" evidence="8">
    <location>
        <begin position="21"/>
        <end position="44"/>
    </location>
</feature>
<feature type="domain" description="HD" evidence="11">
    <location>
        <begin position="344"/>
        <end position="437"/>
    </location>
</feature>
<keyword evidence="2 8" id="KW-0540">Nuclease</keyword>
<dbReference type="Gene3D" id="3.30.300.20">
    <property type="match status" value="1"/>
</dbReference>
<dbReference type="CDD" id="cd22431">
    <property type="entry name" value="KH-I_RNaseY"/>
    <property type="match status" value="1"/>
</dbReference>
<dbReference type="InterPro" id="IPR017705">
    <property type="entry name" value="Ribonuclease_Y"/>
</dbReference>
<dbReference type="GO" id="GO:0005886">
    <property type="term" value="C:plasma membrane"/>
    <property type="evidence" value="ECO:0007669"/>
    <property type="project" value="UniProtKB-SubCell"/>
</dbReference>
<evidence type="ECO:0000256" key="4">
    <source>
        <dbReference type="ARBA" id="ARBA00022801"/>
    </source>
</evidence>
<dbReference type="NCBIfam" id="TIGR00277">
    <property type="entry name" value="HDIG"/>
    <property type="match status" value="1"/>
</dbReference>
<dbReference type="InterPro" id="IPR015946">
    <property type="entry name" value="KH_dom-like_a/b"/>
</dbReference>
<dbReference type="SUPFAM" id="SSF54791">
    <property type="entry name" value="Eukaryotic type KH-domain (KH-domain type I)"/>
    <property type="match status" value="1"/>
</dbReference>
<dbReference type="Pfam" id="PF01966">
    <property type="entry name" value="HD"/>
    <property type="match status" value="1"/>
</dbReference>
<dbReference type="InterPro" id="IPR006675">
    <property type="entry name" value="HDIG_dom"/>
</dbReference>
<dbReference type="AlphaFoldDB" id="A0A6S6TQT3"/>
<proteinExistence type="inferred from homology"/>